<feature type="domain" description="Aldehyde dehydrogenase" evidence="3">
    <location>
        <begin position="48"/>
        <end position="505"/>
    </location>
</feature>
<dbReference type="PANTHER" id="PTHR42804">
    <property type="entry name" value="ALDEHYDE DEHYDROGENASE"/>
    <property type="match status" value="1"/>
</dbReference>
<proteinExistence type="inferred from homology"/>
<dbReference type="EMBL" id="CAJNDS010002597">
    <property type="protein sequence ID" value="CAE7539236.1"/>
    <property type="molecule type" value="Genomic_DNA"/>
</dbReference>
<keyword evidence="5" id="KW-1185">Reference proteome</keyword>
<dbReference type="Gene3D" id="3.40.605.10">
    <property type="entry name" value="Aldehyde Dehydrogenase, Chain A, domain 1"/>
    <property type="match status" value="1"/>
</dbReference>
<dbReference type="CDD" id="cd07138">
    <property type="entry name" value="ALDH_CddD_SSP0762"/>
    <property type="match status" value="1"/>
</dbReference>
<dbReference type="FunFam" id="3.40.309.10:FF:000012">
    <property type="entry name" value="Betaine aldehyde dehydrogenase"/>
    <property type="match status" value="1"/>
</dbReference>
<dbReference type="Proteomes" id="UP000604046">
    <property type="component" value="Unassembled WGS sequence"/>
</dbReference>
<dbReference type="Gene3D" id="3.40.309.10">
    <property type="entry name" value="Aldehyde Dehydrogenase, Chain A, domain 2"/>
    <property type="match status" value="1"/>
</dbReference>
<keyword evidence="2" id="KW-0560">Oxidoreductase</keyword>
<comment type="similarity">
    <text evidence="1">Belongs to the aldehyde dehydrogenase family.</text>
</comment>
<dbReference type="PANTHER" id="PTHR42804:SF1">
    <property type="entry name" value="ALDEHYDE DEHYDROGENASE-RELATED"/>
    <property type="match status" value="1"/>
</dbReference>
<dbReference type="GO" id="GO:0016620">
    <property type="term" value="F:oxidoreductase activity, acting on the aldehyde or oxo group of donors, NAD or NADP as acceptor"/>
    <property type="evidence" value="ECO:0007669"/>
    <property type="project" value="InterPro"/>
</dbReference>
<protein>
    <submittedName>
        <fullName evidence="4">Ald protein</fullName>
    </submittedName>
</protein>
<evidence type="ECO:0000313" key="4">
    <source>
        <dbReference type="EMBL" id="CAE7539236.1"/>
    </source>
</evidence>
<evidence type="ECO:0000256" key="2">
    <source>
        <dbReference type="ARBA" id="ARBA00023002"/>
    </source>
</evidence>
<gene>
    <name evidence="4" type="primary">ald</name>
    <name evidence="4" type="ORF">SNAT2548_LOCUS30232</name>
</gene>
<dbReference type="InterPro" id="IPR015590">
    <property type="entry name" value="Aldehyde_DH_dom"/>
</dbReference>
<evidence type="ECO:0000256" key="1">
    <source>
        <dbReference type="ARBA" id="ARBA00009986"/>
    </source>
</evidence>
<comment type="caution">
    <text evidence="4">The sequence shown here is derived from an EMBL/GenBank/DDBJ whole genome shotgun (WGS) entry which is preliminary data.</text>
</comment>
<evidence type="ECO:0000313" key="5">
    <source>
        <dbReference type="Proteomes" id="UP000604046"/>
    </source>
</evidence>
<sequence>MRSPLLAADIAALCRARALRGAPVPLLPRTMASAAIPTWEKVYINGQWSRPSSANLFDVIDSNTGKVCARVPAAGVADVDKAVAAAREAFVSWAEKSLDERKAVLQKVLETWQGKKAQAAEWLCKELGCTATFAKTVQVNMVDFHLGTSLKLVDMVKFEEKMAFGSLVVREPIGVVGCITPWNYPLNQIAAKVFPAMLVGCTIVLKPSEVTPVCAYLLAEAVHEAGVPPGVFNMLMGDGPNCGEAVAAHPGVDMVSFTGSTRAGRRISEVGAQTLKVVRTELGGKSAALLLEDADLPKLVPKFMQTLMNNSGQSCNALSRMLVPKTRYDEAVELAKKVAEKTVVSFAQDEKASIGPLSSQAQWEKVQGYIQTGIKEGARLVTGGSGKPDGLSDGFFVKPTVFADVDNKMTIAQEEIFGPVLSIIPYTTEEEAVRIANDTVYGLNNAVGSASPEKAVAVARKLRSGMVMINDTSVMPDAPFGGYKQSGNAREWGLMGLEEYLVTKTLAGKPPSKL</sequence>
<dbReference type="InterPro" id="IPR016162">
    <property type="entry name" value="Ald_DH_N"/>
</dbReference>
<dbReference type="InterPro" id="IPR016161">
    <property type="entry name" value="Ald_DH/histidinol_DH"/>
</dbReference>
<evidence type="ECO:0000259" key="3">
    <source>
        <dbReference type="Pfam" id="PF00171"/>
    </source>
</evidence>
<dbReference type="SUPFAM" id="SSF53720">
    <property type="entry name" value="ALDH-like"/>
    <property type="match status" value="1"/>
</dbReference>
<accession>A0A812TS02</accession>
<dbReference type="Pfam" id="PF00171">
    <property type="entry name" value="Aldedh"/>
    <property type="match status" value="1"/>
</dbReference>
<dbReference type="AlphaFoldDB" id="A0A812TS02"/>
<dbReference type="FunFam" id="3.40.605.10:FF:000007">
    <property type="entry name" value="NAD/NADP-dependent betaine aldehyde dehydrogenase"/>
    <property type="match status" value="1"/>
</dbReference>
<organism evidence="4 5">
    <name type="scientific">Symbiodinium natans</name>
    <dbReference type="NCBI Taxonomy" id="878477"/>
    <lineage>
        <taxon>Eukaryota</taxon>
        <taxon>Sar</taxon>
        <taxon>Alveolata</taxon>
        <taxon>Dinophyceae</taxon>
        <taxon>Suessiales</taxon>
        <taxon>Symbiodiniaceae</taxon>
        <taxon>Symbiodinium</taxon>
    </lineage>
</organism>
<reference evidence="4" key="1">
    <citation type="submission" date="2021-02" db="EMBL/GenBank/DDBJ databases">
        <authorList>
            <person name="Dougan E. K."/>
            <person name="Rhodes N."/>
            <person name="Thang M."/>
            <person name="Chan C."/>
        </authorList>
    </citation>
    <scope>NUCLEOTIDE SEQUENCE</scope>
</reference>
<name>A0A812TS02_9DINO</name>
<dbReference type="OrthoDB" id="310895at2759"/>
<dbReference type="InterPro" id="IPR016163">
    <property type="entry name" value="Ald_DH_C"/>
</dbReference>